<evidence type="ECO:0000256" key="3">
    <source>
        <dbReference type="ARBA" id="ARBA00022723"/>
    </source>
</evidence>
<keyword evidence="1" id="KW-0031">Aminopeptidase</keyword>
<evidence type="ECO:0000256" key="2">
    <source>
        <dbReference type="ARBA" id="ARBA00022670"/>
    </source>
</evidence>
<dbReference type="SUPFAM" id="SSF53187">
    <property type="entry name" value="Zn-dependent exopeptidases"/>
    <property type="match status" value="1"/>
</dbReference>
<feature type="signal peptide" evidence="7">
    <location>
        <begin position="1"/>
        <end position="26"/>
    </location>
</feature>
<proteinExistence type="predicted"/>
<comment type="caution">
    <text evidence="9">The sequence shown here is derived from an EMBL/GenBank/DDBJ whole genome shotgun (WGS) entry which is preliminary data.</text>
</comment>
<dbReference type="CDD" id="cd05660">
    <property type="entry name" value="M28_like_PA"/>
    <property type="match status" value="1"/>
</dbReference>
<dbReference type="Proteomes" id="UP000322084">
    <property type="component" value="Unassembled WGS sequence"/>
</dbReference>
<dbReference type="GO" id="GO:0006508">
    <property type="term" value="P:proteolysis"/>
    <property type="evidence" value="ECO:0007669"/>
    <property type="project" value="UniProtKB-KW"/>
</dbReference>
<keyword evidence="6" id="KW-0862">Zinc</keyword>
<dbReference type="Pfam" id="PF04389">
    <property type="entry name" value="Peptidase_M28"/>
    <property type="match status" value="1"/>
</dbReference>
<sequence>MFPSRSIAPSLFSAACLLLLAGCDNADSNHQNAQQSQASSAASGFDRATTEQLLHQHIKILASDAFEGRAPASAGEEKTVAYLIEQFKALGLKPGFGDSYTQSVPLIELTAKPENGQFQAVFTKDDEKTGLDYGSQIVAWTKQERERVEVSDSDIVFVGYGITAPEYGWDDYEAVDVTGKTVLILVNDPGFETENPDLFTGKAMTYYGRWTYKYEEAARHGAAAAILVHQSEPAGYPWAVVQSSWTGPQFSLVSPDGGSGFAAVEAWISEQTAQTLFAQAGMTLENAKAAALSPEFKAQSLPLAFSATLNNSLRHTQSNNVMAVLEGSAAPDEAMLYMAHWDHIGMDPALTDDPIYNGALDNATGTAGLLALTKAFSALDESPRRSVAFLATTAEEQGLLGSAYYAQNPAIPAHKTVAAINMDGANIHGPMKDITIIGEGQNDLQDLLTSAAKQQNRTLSSEPTPEHGYFYRSDHFNLAKIGIPVLYTDSGTDSRAHGRDWTLEQNSAYIDRAYHKPADEYDPDWDLSGAAEDLELFYTIGLDLASSNDWPGWKDGSEFRAARMETGPQPKDSMK</sequence>
<dbReference type="InterPro" id="IPR045175">
    <property type="entry name" value="M28_fam"/>
</dbReference>
<evidence type="ECO:0000256" key="5">
    <source>
        <dbReference type="ARBA" id="ARBA00022801"/>
    </source>
</evidence>
<evidence type="ECO:0000256" key="4">
    <source>
        <dbReference type="ARBA" id="ARBA00022729"/>
    </source>
</evidence>
<dbReference type="Gene3D" id="3.50.30.30">
    <property type="match status" value="1"/>
</dbReference>
<keyword evidence="5" id="KW-0378">Hydrolase</keyword>
<dbReference type="GO" id="GO:0008235">
    <property type="term" value="F:metalloexopeptidase activity"/>
    <property type="evidence" value="ECO:0007669"/>
    <property type="project" value="InterPro"/>
</dbReference>
<gene>
    <name evidence="9" type="ORF">JCM17844_00320</name>
</gene>
<dbReference type="PANTHER" id="PTHR12147">
    <property type="entry name" value="METALLOPEPTIDASE M28 FAMILY MEMBER"/>
    <property type="match status" value="1"/>
</dbReference>
<dbReference type="EMBL" id="BKCL01000001">
    <property type="protein sequence ID" value="GEQ96395.1"/>
    <property type="molecule type" value="Genomic_DNA"/>
</dbReference>
<evidence type="ECO:0000313" key="10">
    <source>
        <dbReference type="Proteomes" id="UP000322084"/>
    </source>
</evidence>
<evidence type="ECO:0000256" key="1">
    <source>
        <dbReference type="ARBA" id="ARBA00022438"/>
    </source>
</evidence>
<feature type="chain" id="PRO_5022736760" description="Peptidase M28 domain-containing protein" evidence="7">
    <location>
        <begin position="27"/>
        <end position="575"/>
    </location>
</feature>
<evidence type="ECO:0000313" key="9">
    <source>
        <dbReference type="EMBL" id="GEQ96395.1"/>
    </source>
</evidence>
<dbReference type="CDD" id="cd04821">
    <property type="entry name" value="PA_M28_1_2"/>
    <property type="match status" value="1"/>
</dbReference>
<dbReference type="PROSITE" id="PS51257">
    <property type="entry name" value="PROKAR_LIPOPROTEIN"/>
    <property type="match status" value="1"/>
</dbReference>
<dbReference type="SUPFAM" id="SSF52025">
    <property type="entry name" value="PA domain"/>
    <property type="match status" value="1"/>
</dbReference>
<evidence type="ECO:0000256" key="7">
    <source>
        <dbReference type="SAM" id="SignalP"/>
    </source>
</evidence>
<dbReference type="AlphaFoldDB" id="A0A5A7MN05"/>
<keyword evidence="2" id="KW-0645">Protease</keyword>
<dbReference type="InterPro" id="IPR046450">
    <property type="entry name" value="PA_dom_sf"/>
</dbReference>
<dbReference type="GO" id="GO:0004177">
    <property type="term" value="F:aminopeptidase activity"/>
    <property type="evidence" value="ECO:0007669"/>
    <property type="project" value="UniProtKB-KW"/>
</dbReference>
<evidence type="ECO:0000256" key="6">
    <source>
        <dbReference type="ARBA" id="ARBA00022833"/>
    </source>
</evidence>
<dbReference type="InterPro" id="IPR007484">
    <property type="entry name" value="Peptidase_M28"/>
</dbReference>
<keyword evidence="3" id="KW-0479">Metal-binding</keyword>
<organism evidence="9 10">
    <name type="scientific">Iodidimonas gelatinilytica</name>
    <dbReference type="NCBI Taxonomy" id="1236966"/>
    <lineage>
        <taxon>Bacteria</taxon>
        <taxon>Pseudomonadati</taxon>
        <taxon>Pseudomonadota</taxon>
        <taxon>Alphaproteobacteria</taxon>
        <taxon>Iodidimonadales</taxon>
        <taxon>Iodidimonadaceae</taxon>
        <taxon>Iodidimonas</taxon>
    </lineage>
</organism>
<dbReference type="RefSeq" id="WP_149999130.1">
    <property type="nucleotide sequence ID" value="NZ_BKCL01000001.1"/>
</dbReference>
<dbReference type="GO" id="GO:0046872">
    <property type="term" value="F:metal ion binding"/>
    <property type="evidence" value="ECO:0007669"/>
    <property type="project" value="UniProtKB-KW"/>
</dbReference>
<keyword evidence="4 7" id="KW-0732">Signal</keyword>
<dbReference type="PANTHER" id="PTHR12147:SF56">
    <property type="entry name" value="AMINOPEPTIDASE YDR415C-RELATED"/>
    <property type="match status" value="1"/>
</dbReference>
<evidence type="ECO:0000259" key="8">
    <source>
        <dbReference type="Pfam" id="PF04389"/>
    </source>
</evidence>
<name>A0A5A7MN05_9PROT</name>
<feature type="domain" description="Peptidase M28" evidence="8">
    <location>
        <begin position="320"/>
        <end position="534"/>
    </location>
</feature>
<reference evidence="9 10" key="1">
    <citation type="submission" date="2019-09" db="EMBL/GenBank/DDBJ databases">
        <title>NBRP : Genome information of microbial organism related human and environment.</title>
        <authorList>
            <person name="Hattori M."/>
            <person name="Oshima K."/>
            <person name="Inaba H."/>
            <person name="Suda W."/>
            <person name="Sakamoto M."/>
            <person name="Iino T."/>
            <person name="Kitahara M."/>
            <person name="Oshida Y."/>
            <person name="Iida T."/>
            <person name="Kudo T."/>
            <person name="Itoh T."/>
            <person name="Ohkuma M."/>
        </authorList>
    </citation>
    <scope>NUCLEOTIDE SEQUENCE [LARGE SCALE GENOMIC DNA]</scope>
    <source>
        <strain evidence="9 10">Hi-2</strain>
    </source>
</reference>
<accession>A0A5A7MN05</accession>
<protein>
    <recommendedName>
        <fullName evidence="8">Peptidase M28 domain-containing protein</fullName>
    </recommendedName>
</protein>
<dbReference type="Gene3D" id="3.40.630.10">
    <property type="entry name" value="Zn peptidases"/>
    <property type="match status" value="2"/>
</dbReference>